<name>A0A1H7QZF5_OLID1</name>
<evidence type="ECO:0000313" key="2">
    <source>
        <dbReference type="Proteomes" id="UP000199421"/>
    </source>
</evidence>
<organism evidence="1 2">
    <name type="scientific">Olivibacter domesticus</name>
    <name type="common">Pseudosphingobacterium domesticum</name>
    <dbReference type="NCBI Taxonomy" id="407022"/>
    <lineage>
        <taxon>Bacteria</taxon>
        <taxon>Pseudomonadati</taxon>
        <taxon>Bacteroidota</taxon>
        <taxon>Sphingobacteriia</taxon>
        <taxon>Sphingobacteriales</taxon>
        <taxon>Sphingobacteriaceae</taxon>
        <taxon>Olivibacter</taxon>
    </lineage>
</organism>
<dbReference type="RefSeq" id="WP_139202258.1">
    <property type="nucleotide sequence ID" value="NZ_FOAF01000002.1"/>
</dbReference>
<evidence type="ECO:0008006" key="3">
    <source>
        <dbReference type="Google" id="ProtNLM"/>
    </source>
</evidence>
<gene>
    <name evidence="1" type="ORF">SAMN05661044_02780</name>
</gene>
<keyword evidence="2" id="KW-1185">Reference proteome</keyword>
<sequence length="307" mass="35374">MSDLIILFRYLVSIFSLACLYTVVAAQDTTEQKKSFFDRVELRQSFNTPDGKNAPVQFQMTFPKNKDHSFLIDGGIAYSLEQWGDGKIFGEYHRNTLVEKEQHNWQAGFASVWYAKAKRNQAGTTINRWFFSPTLKYIMDKVDTVHSLALNVDALPFRSGEKGLNLATNTLSSNKRLIHFALLSGGTEIQQNFSAKNDGEKGFILRPTLKVQYSLAGNKRRDLMTEPIKTWAFTFNYDQWYDLINTTDYEENYTHFFRGGFDYFFLTAAENSTNMDLSVGVSFNYGSKPQQALDQQQFWLFTINIQK</sequence>
<proteinExistence type="predicted"/>
<dbReference type="OrthoDB" id="949563at2"/>
<dbReference type="Proteomes" id="UP000199421">
    <property type="component" value="Unassembled WGS sequence"/>
</dbReference>
<dbReference type="STRING" id="407022.SAMN05661044_02780"/>
<dbReference type="AlphaFoldDB" id="A0A1H7QZF5"/>
<protein>
    <recommendedName>
        <fullName evidence="3">MetA-pathway of phenol degradation</fullName>
    </recommendedName>
</protein>
<reference evidence="2" key="1">
    <citation type="submission" date="2016-10" db="EMBL/GenBank/DDBJ databases">
        <authorList>
            <person name="Varghese N."/>
            <person name="Submissions S."/>
        </authorList>
    </citation>
    <scope>NUCLEOTIDE SEQUENCE [LARGE SCALE GENOMIC DNA]</scope>
    <source>
        <strain evidence="2">DSM 18733</strain>
    </source>
</reference>
<dbReference type="EMBL" id="FOAF01000002">
    <property type="protein sequence ID" value="SEL53323.1"/>
    <property type="molecule type" value="Genomic_DNA"/>
</dbReference>
<evidence type="ECO:0000313" key="1">
    <source>
        <dbReference type="EMBL" id="SEL53323.1"/>
    </source>
</evidence>
<accession>A0A1H7QZF5</accession>